<dbReference type="Gene3D" id="3.40.50.11820">
    <property type="match status" value="1"/>
</dbReference>
<dbReference type="OrthoDB" id="3183633at2"/>
<dbReference type="RefSeq" id="WP_013130896.1">
    <property type="nucleotide sequence ID" value="NC_014165.1"/>
</dbReference>
<comment type="subcellular location">
    <subcellularLocation>
        <location evidence="1">Cell membrane</location>
        <topology evidence="1">Peripheral membrane protein</topology>
    </subcellularLocation>
</comment>
<feature type="domain" description="Glycosyltransferase 2-like" evidence="7">
    <location>
        <begin position="11"/>
        <end position="123"/>
    </location>
</feature>
<keyword evidence="3" id="KW-1003">Cell membrane</keyword>
<dbReference type="GO" id="GO:0019350">
    <property type="term" value="P:teichoic acid biosynthetic process"/>
    <property type="evidence" value="ECO:0007669"/>
    <property type="project" value="UniProtKB-KW"/>
</dbReference>
<dbReference type="STRING" id="469371.Tbis_0637"/>
<evidence type="ECO:0000313" key="8">
    <source>
        <dbReference type="EMBL" id="ADG87363.1"/>
    </source>
</evidence>
<dbReference type="AlphaFoldDB" id="D6Y5L7"/>
<name>D6Y5L7_THEBD</name>
<dbReference type="InterPro" id="IPR043149">
    <property type="entry name" value="TagF_N"/>
</dbReference>
<dbReference type="InterPro" id="IPR001173">
    <property type="entry name" value="Glyco_trans_2-like"/>
</dbReference>
<dbReference type="InterPro" id="IPR043148">
    <property type="entry name" value="TagF_C"/>
</dbReference>
<dbReference type="GO" id="GO:0005886">
    <property type="term" value="C:plasma membrane"/>
    <property type="evidence" value="ECO:0007669"/>
    <property type="project" value="UniProtKB-SubCell"/>
</dbReference>
<comment type="similarity">
    <text evidence="2">Belongs to the CDP-glycerol glycerophosphotransferase family.</text>
</comment>
<dbReference type="InterPro" id="IPR029044">
    <property type="entry name" value="Nucleotide-diphossugar_trans"/>
</dbReference>
<dbReference type="eggNOG" id="COG1887">
    <property type="taxonomic scope" value="Bacteria"/>
</dbReference>
<accession>D6Y5L7</accession>
<dbReference type="EMBL" id="CP001874">
    <property type="protein sequence ID" value="ADG87363.1"/>
    <property type="molecule type" value="Genomic_DNA"/>
</dbReference>
<dbReference type="SUPFAM" id="SSF53448">
    <property type="entry name" value="Nucleotide-diphospho-sugar transferases"/>
    <property type="match status" value="1"/>
</dbReference>
<evidence type="ECO:0000256" key="2">
    <source>
        <dbReference type="ARBA" id="ARBA00010488"/>
    </source>
</evidence>
<dbReference type="PANTHER" id="PTHR37316:SF3">
    <property type="entry name" value="TEICHOIC ACID GLYCEROL-PHOSPHATE TRANSFERASE"/>
    <property type="match status" value="1"/>
</dbReference>
<reference evidence="8 9" key="1">
    <citation type="submission" date="2010-01" db="EMBL/GenBank/DDBJ databases">
        <title>The complete genome of Thermobispora bispora DSM 43833.</title>
        <authorList>
            <consortium name="US DOE Joint Genome Institute (JGI-PGF)"/>
            <person name="Lucas S."/>
            <person name="Copeland A."/>
            <person name="Lapidus A."/>
            <person name="Glavina del Rio T."/>
            <person name="Dalin E."/>
            <person name="Tice H."/>
            <person name="Bruce D."/>
            <person name="Goodwin L."/>
            <person name="Pitluck S."/>
            <person name="Kyrpides N."/>
            <person name="Mavromatis K."/>
            <person name="Ivanova N."/>
            <person name="Mikhailova N."/>
            <person name="Chertkov O."/>
            <person name="Brettin T."/>
            <person name="Detter J.C."/>
            <person name="Han C."/>
            <person name="Larimer F."/>
            <person name="Land M."/>
            <person name="Hauser L."/>
            <person name="Markowitz V."/>
            <person name="Cheng J.-F."/>
            <person name="Hugenholtz P."/>
            <person name="Woyke T."/>
            <person name="Wu D."/>
            <person name="Jando M."/>
            <person name="Schneider S."/>
            <person name="Klenk H.-P."/>
            <person name="Eisen J.A."/>
        </authorList>
    </citation>
    <scope>NUCLEOTIDE SEQUENCE [LARGE SCALE GENOMIC DNA]</scope>
    <source>
        <strain evidence="9">ATCC 19993 / DSM 43833 / CBS 139.67 / JCM 10125 / KCTC 9307 / NBRC 14880 / R51</strain>
    </source>
</reference>
<evidence type="ECO:0000256" key="3">
    <source>
        <dbReference type="ARBA" id="ARBA00022475"/>
    </source>
</evidence>
<dbReference type="KEGG" id="tbi:Tbis_0637"/>
<keyword evidence="6" id="KW-0472">Membrane</keyword>
<dbReference type="Gene3D" id="3.90.550.10">
    <property type="entry name" value="Spore Coat Polysaccharide Biosynthesis Protein SpsA, Chain A"/>
    <property type="match status" value="1"/>
</dbReference>
<dbReference type="Proteomes" id="UP000006640">
    <property type="component" value="Chromosome"/>
</dbReference>
<dbReference type="SUPFAM" id="SSF53756">
    <property type="entry name" value="UDP-Glycosyltransferase/glycogen phosphorylase"/>
    <property type="match status" value="1"/>
</dbReference>
<organism evidence="8 9">
    <name type="scientific">Thermobispora bispora (strain ATCC 19993 / DSM 43833 / CBS 139.67 / JCM 10125 / KCTC 9307 / NBRC 14880 / R51)</name>
    <dbReference type="NCBI Taxonomy" id="469371"/>
    <lineage>
        <taxon>Bacteria</taxon>
        <taxon>Bacillati</taxon>
        <taxon>Actinomycetota</taxon>
        <taxon>Actinomycetes</taxon>
        <taxon>Streptosporangiales</taxon>
        <taxon>Streptosporangiaceae</taxon>
        <taxon>Thermobispora</taxon>
    </lineage>
</organism>
<keyword evidence="5" id="KW-0777">Teichoic acid biosynthesis</keyword>
<dbReference type="CDD" id="cd00761">
    <property type="entry name" value="Glyco_tranf_GTA_type"/>
    <property type="match status" value="1"/>
</dbReference>
<evidence type="ECO:0000256" key="5">
    <source>
        <dbReference type="ARBA" id="ARBA00022944"/>
    </source>
</evidence>
<dbReference type="eggNOG" id="COG0463">
    <property type="taxonomic scope" value="Bacteria"/>
</dbReference>
<keyword evidence="4 8" id="KW-0808">Transferase</keyword>
<evidence type="ECO:0000259" key="7">
    <source>
        <dbReference type="Pfam" id="PF00535"/>
    </source>
</evidence>
<evidence type="ECO:0000256" key="4">
    <source>
        <dbReference type="ARBA" id="ARBA00022679"/>
    </source>
</evidence>
<dbReference type="PANTHER" id="PTHR37316">
    <property type="entry name" value="TEICHOIC ACID GLYCEROL-PHOSPHATE PRIMASE"/>
    <property type="match status" value="1"/>
</dbReference>
<evidence type="ECO:0000256" key="1">
    <source>
        <dbReference type="ARBA" id="ARBA00004202"/>
    </source>
</evidence>
<gene>
    <name evidence="8" type="ordered locus">Tbis_0637</name>
</gene>
<proteinExistence type="inferred from homology"/>
<dbReference type="Gene3D" id="3.40.50.12580">
    <property type="match status" value="1"/>
</dbReference>
<dbReference type="Pfam" id="PF04464">
    <property type="entry name" value="Glyphos_transf"/>
    <property type="match status" value="1"/>
</dbReference>
<dbReference type="Pfam" id="PF00535">
    <property type="entry name" value="Glycos_transf_2"/>
    <property type="match status" value="1"/>
</dbReference>
<dbReference type="InterPro" id="IPR051612">
    <property type="entry name" value="Teichoic_Acid_Biosynth"/>
</dbReference>
<keyword evidence="9" id="KW-1185">Reference proteome</keyword>
<sequence length="965" mass="106466">MTVERLSPTLSVIVHVRGGERRLAECLASLGAQTLPAIEVILTGRPPAVPLPDERFTVVAADAGDAGAARNLGVARARGRYLAFADGDAAVPPDAFERLVRTLEATGSDLACGQTAGVDTAPGDRLGTHVTREPALLRDGTATGKVFRRAFWDEHRLAFPEGLGEDFPVTVRALVLARSIDVLGDVALPAGGRRERAAAPRRLAALLELAAFIGERAPGLREHWDALVTADPALGAVLDRAHEGPGALAGLVPGLARLHPAAVRGLPALRRLQLHLAVRGMAEELAALHRFAETELRHRGVVRRGPPWRRRWYVDYPLRRDRRLSRHLFDAEQDLLLVAGVDDVRHAGGRLTVAGHAYISHLASRGSRIELWLQRGRRRIGLPLRRVARPDVTADSRQSAVCHDDSGFVTEIDPAALPHGRWALHARVTARGVTREGRVPGGRHAGERVFAAGGVTVTLTRDGGLTLQPGDPAGPPDPGGDRVTEVRWGAGHELLLSGVGESGADRIVLRSGLREHSWPMRWTGTRWTAAIGRTEDGLPLRSGTWRVLAGGEPVRLSPELVADLPAAHTTQVHEISIRTTRAAELRLVVRPALGPDERGPYATRRRRARRRRGRLRDAALFDSYGGGQYSCNPRAISEELARRRPDMELIWVTRDGQFTVPPGVRTVLYGSREHEEALHTSRFVVANRRTQPGWYRKRPGQRFVQCWHGTPLKRLGRDVAGMPYAQRFPEEEWRRHVVMWDALISPNPFSTPILCRAFGYTGEVLETGYPRNDALFRPERREQARRRLGIPEGRRAILYAPTWRDDELAGSGPVAPPLDVGRLAAALGDGDVVLLRPHYLVADRMTVPRGVRDVSRFPDMADLLAAADLLITDYSSAMFDFACTGRPMVFFTPDLERYRDEVRGFYFDFEAEAPGPILRATDEVVEVLKHGDFTAYKARYEEFAAKFCPWDDGRASARVVDWMLA</sequence>
<dbReference type="InterPro" id="IPR007554">
    <property type="entry name" value="Glycerophosphate_synth"/>
</dbReference>
<dbReference type="HOGENOM" id="CLU_003394_1_0_11"/>
<dbReference type="CAZy" id="GT2">
    <property type="family name" value="Glycosyltransferase Family 2"/>
</dbReference>
<dbReference type="GO" id="GO:0047355">
    <property type="term" value="F:CDP-glycerol glycerophosphotransferase activity"/>
    <property type="evidence" value="ECO:0007669"/>
    <property type="project" value="InterPro"/>
</dbReference>
<evidence type="ECO:0000313" key="9">
    <source>
        <dbReference type="Proteomes" id="UP000006640"/>
    </source>
</evidence>
<protein>
    <submittedName>
        <fullName evidence="8">CDP-glycerol:poly(Glycerophosphate)glycerophosph otransferase</fullName>
    </submittedName>
</protein>
<evidence type="ECO:0000256" key="6">
    <source>
        <dbReference type="ARBA" id="ARBA00023136"/>
    </source>
</evidence>